<dbReference type="Pfam" id="PF13545">
    <property type="entry name" value="HTH_Crp_2"/>
    <property type="match status" value="1"/>
</dbReference>
<feature type="domain" description="HTH crp-type" evidence="6">
    <location>
        <begin position="151"/>
        <end position="225"/>
    </location>
</feature>
<organism evidence="7 8">
    <name type="scientific">Abyssibacter profundi</name>
    <dbReference type="NCBI Taxonomy" id="2182787"/>
    <lineage>
        <taxon>Bacteria</taxon>
        <taxon>Pseudomonadati</taxon>
        <taxon>Pseudomonadota</taxon>
        <taxon>Gammaproteobacteria</taxon>
        <taxon>Chromatiales</taxon>
        <taxon>Oceanococcaceae</taxon>
        <taxon>Abyssibacter</taxon>
    </lineage>
</organism>
<dbReference type="SUPFAM" id="SSF46785">
    <property type="entry name" value="Winged helix' DNA-binding domain"/>
    <property type="match status" value="1"/>
</dbReference>
<dbReference type="PRINTS" id="PR00034">
    <property type="entry name" value="HTHCRP"/>
</dbReference>
<name>A0A363UJ78_9GAMM</name>
<dbReference type="Gene3D" id="2.60.120.10">
    <property type="entry name" value="Jelly Rolls"/>
    <property type="match status" value="1"/>
</dbReference>
<dbReference type="InterPro" id="IPR018490">
    <property type="entry name" value="cNMP-bd_dom_sf"/>
</dbReference>
<dbReference type="InterPro" id="IPR050397">
    <property type="entry name" value="Env_Response_Regulators"/>
</dbReference>
<reference evidence="7 8" key="1">
    <citation type="submission" date="2018-05" db="EMBL/GenBank/DDBJ databases">
        <title>Abyssibacter profundi OUC007T gen. nov., sp. nov, a marine bacterium isolated from seawater of the Mariana Trench.</title>
        <authorList>
            <person name="Zhou S."/>
        </authorList>
    </citation>
    <scope>NUCLEOTIDE SEQUENCE [LARGE SCALE GENOMIC DNA]</scope>
    <source>
        <strain evidence="7 8">OUC007</strain>
    </source>
</reference>
<sequence length="304" mass="33705">MPGNPMADSCLVQSYDRLVSLSEADRMFLRALEEHPQDVSAGAVVAEQGSACNDLFVVSSGWCASEITDDAGHCQIVDIHLPGDIIGTREVAFARRLSTLRAVTDTTVCPFPRSRLNTMFQQAPRLSGVFVLIAMRREAILSERIFDLGRRDALSRVCHFLLEIKQRLEDSCTLREDRFEMPLTQQQLADALGLTSVHISRVVRRLRETGVVDMRRGQVRILDARRLKQLARMNEEYLDLDTSWIEGASPLAVDPSMLDGQPESALPELDGVALPQTVVEDRDDPAGPGSADEPARPTREPSAR</sequence>
<dbReference type="Pfam" id="PF00027">
    <property type="entry name" value="cNMP_binding"/>
    <property type="match status" value="1"/>
</dbReference>
<dbReference type="PROSITE" id="PS51063">
    <property type="entry name" value="HTH_CRP_2"/>
    <property type="match status" value="1"/>
</dbReference>
<dbReference type="PANTHER" id="PTHR24567:SF68">
    <property type="entry name" value="DNA-BINDING TRANSCRIPTIONAL DUAL REGULATOR CRP"/>
    <property type="match status" value="1"/>
</dbReference>
<keyword evidence="3" id="KW-0804">Transcription</keyword>
<dbReference type="PANTHER" id="PTHR24567">
    <property type="entry name" value="CRP FAMILY TRANSCRIPTIONAL REGULATORY PROTEIN"/>
    <property type="match status" value="1"/>
</dbReference>
<dbReference type="SMART" id="SM00100">
    <property type="entry name" value="cNMP"/>
    <property type="match status" value="1"/>
</dbReference>
<dbReference type="SMART" id="SM00419">
    <property type="entry name" value="HTH_CRP"/>
    <property type="match status" value="1"/>
</dbReference>
<keyword evidence="2" id="KW-0238">DNA-binding</keyword>
<dbReference type="InterPro" id="IPR036390">
    <property type="entry name" value="WH_DNA-bd_sf"/>
</dbReference>
<dbReference type="EMBL" id="QEQK01000010">
    <property type="protein sequence ID" value="PWN55478.1"/>
    <property type="molecule type" value="Genomic_DNA"/>
</dbReference>
<dbReference type="InterPro" id="IPR014710">
    <property type="entry name" value="RmlC-like_jellyroll"/>
</dbReference>
<dbReference type="InterPro" id="IPR000595">
    <property type="entry name" value="cNMP-bd_dom"/>
</dbReference>
<dbReference type="GO" id="GO:0003677">
    <property type="term" value="F:DNA binding"/>
    <property type="evidence" value="ECO:0007669"/>
    <property type="project" value="UniProtKB-KW"/>
</dbReference>
<dbReference type="CDD" id="cd00038">
    <property type="entry name" value="CAP_ED"/>
    <property type="match status" value="1"/>
</dbReference>
<dbReference type="InterPro" id="IPR012318">
    <property type="entry name" value="HTH_CRP"/>
</dbReference>
<evidence type="ECO:0000259" key="5">
    <source>
        <dbReference type="PROSITE" id="PS50042"/>
    </source>
</evidence>
<dbReference type="AlphaFoldDB" id="A0A363UJ78"/>
<dbReference type="PROSITE" id="PS50042">
    <property type="entry name" value="CNMP_BINDING_3"/>
    <property type="match status" value="1"/>
</dbReference>
<evidence type="ECO:0000313" key="7">
    <source>
        <dbReference type="EMBL" id="PWN55478.1"/>
    </source>
</evidence>
<gene>
    <name evidence="7" type="ORF">DEH80_11830</name>
</gene>
<dbReference type="InterPro" id="IPR036388">
    <property type="entry name" value="WH-like_DNA-bd_sf"/>
</dbReference>
<keyword evidence="8" id="KW-1185">Reference proteome</keyword>
<evidence type="ECO:0000256" key="1">
    <source>
        <dbReference type="ARBA" id="ARBA00023015"/>
    </source>
</evidence>
<keyword evidence="1" id="KW-0805">Transcription regulation</keyword>
<evidence type="ECO:0000256" key="4">
    <source>
        <dbReference type="SAM" id="MobiDB-lite"/>
    </source>
</evidence>
<evidence type="ECO:0000259" key="6">
    <source>
        <dbReference type="PROSITE" id="PS51063"/>
    </source>
</evidence>
<evidence type="ECO:0000256" key="2">
    <source>
        <dbReference type="ARBA" id="ARBA00023125"/>
    </source>
</evidence>
<dbReference type="Gene3D" id="1.10.10.10">
    <property type="entry name" value="Winged helix-like DNA-binding domain superfamily/Winged helix DNA-binding domain"/>
    <property type="match status" value="1"/>
</dbReference>
<evidence type="ECO:0000313" key="8">
    <source>
        <dbReference type="Proteomes" id="UP000251800"/>
    </source>
</evidence>
<feature type="domain" description="Cyclic nucleotide-binding" evidence="5">
    <location>
        <begin position="11"/>
        <end position="104"/>
    </location>
</feature>
<feature type="region of interest" description="Disordered" evidence="4">
    <location>
        <begin position="255"/>
        <end position="304"/>
    </location>
</feature>
<accession>A0A363UJ78</accession>
<protein>
    <submittedName>
        <fullName evidence="7">Crp/Fnr family transcriptional regulator</fullName>
    </submittedName>
</protein>
<proteinExistence type="predicted"/>
<dbReference type="GO" id="GO:0005829">
    <property type="term" value="C:cytosol"/>
    <property type="evidence" value="ECO:0007669"/>
    <property type="project" value="TreeGrafter"/>
</dbReference>
<feature type="compositionally biased region" description="Basic and acidic residues" evidence="4">
    <location>
        <begin position="293"/>
        <end position="304"/>
    </location>
</feature>
<dbReference type="OrthoDB" id="9126850at2"/>
<dbReference type="SUPFAM" id="SSF51206">
    <property type="entry name" value="cAMP-binding domain-like"/>
    <property type="match status" value="1"/>
</dbReference>
<dbReference type="Proteomes" id="UP000251800">
    <property type="component" value="Unassembled WGS sequence"/>
</dbReference>
<evidence type="ECO:0000256" key="3">
    <source>
        <dbReference type="ARBA" id="ARBA00023163"/>
    </source>
</evidence>
<dbReference type="GO" id="GO:0003700">
    <property type="term" value="F:DNA-binding transcription factor activity"/>
    <property type="evidence" value="ECO:0007669"/>
    <property type="project" value="TreeGrafter"/>
</dbReference>
<comment type="caution">
    <text evidence="7">The sequence shown here is derived from an EMBL/GenBank/DDBJ whole genome shotgun (WGS) entry which is preliminary data.</text>
</comment>